<organism evidence="8 9">
    <name type="scientific">Chitinophaga ginsengisoli</name>
    <dbReference type="NCBI Taxonomy" id="363837"/>
    <lineage>
        <taxon>Bacteria</taxon>
        <taxon>Pseudomonadati</taxon>
        <taxon>Bacteroidota</taxon>
        <taxon>Chitinophagia</taxon>
        <taxon>Chitinophagales</taxon>
        <taxon>Chitinophagaceae</taxon>
        <taxon>Chitinophaga</taxon>
    </lineage>
</organism>
<gene>
    <name evidence="8" type="ORF">CLV42_1199</name>
</gene>
<dbReference type="AlphaFoldDB" id="A0A2P8FMQ6"/>
<dbReference type="PANTHER" id="PTHR33452:SF1">
    <property type="entry name" value="INNER MEMBRANE PROTEIN YPHA-RELATED"/>
    <property type="match status" value="1"/>
</dbReference>
<protein>
    <submittedName>
        <fullName evidence="8">Putative oxidoreductase</fullName>
    </submittedName>
</protein>
<evidence type="ECO:0000256" key="5">
    <source>
        <dbReference type="ARBA" id="ARBA00022989"/>
    </source>
</evidence>
<evidence type="ECO:0000256" key="6">
    <source>
        <dbReference type="ARBA" id="ARBA00023136"/>
    </source>
</evidence>
<keyword evidence="3" id="KW-1003">Cell membrane</keyword>
<keyword evidence="4 7" id="KW-0812">Transmembrane</keyword>
<keyword evidence="5 7" id="KW-1133">Transmembrane helix</keyword>
<keyword evidence="9" id="KW-1185">Reference proteome</keyword>
<dbReference type="GO" id="GO:0005886">
    <property type="term" value="C:plasma membrane"/>
    <property type="evidence" value="ECO:0007669"/>
    <property type="project" value="UniProtKB-SubCell"/>
</dbReference>
<proteinExistence type="inferred from homology"/>
<evidence type="ECO:0000256" key="3">
    <source>
        <dbReference type="ARBA" id="ARBA00022475"/>
    </source>
</evidence>
<dbReference type="InterPro" id="IPR051907">
    <property type="entry name" value="DoxX-like_oxidoreductase"/>
</dbReference>
<evidence type="ECO:0000256" key="4">
    <source>
        <dbReference type="ARBA" id="ARBA00022692"/>
    </source>
</evidence>
<comment type="similarity">
    <text evidence="2">Belongs to the DoxX family.</text>
</comment>
<dbReference type="Proteomes" id="UP000240978">
    <property type="component" value="Unassembled WGS sequence"/>
</dbReference>
<dbReference type="EMBL" id="PYGK01000019">
    <property type="protein sequence ID" value="PSL22989.1"/>
    <property type="molecule type" value="Genomic_DNA"/>
</dbReference>
<evidence type="ECO:0000256" key="1">
    <source>
        <dbReference type="ARBA" id="ARBA00004651"/>
    </source>
</evidence>
<keyword evidence="6 7" id="KW-0472">Membrane</keyword>
<evidence type="ECO:0000256" key="2">
    <source>
        <dbReference type="ARBA" id="ARBA00006679"/>
    </source>
</evidence>
<dbReference type="PANTHER" id="PTHR33452">
    <property type="entry name" value="OXIDOREDUCTASE CATD-RELATED"/>
    <property type="match status" value="1"/>
</dbReference>
<evidence type="ECO:0000313" key="9">
    <source>
        <dbReference type="Proteomes" id="UP000240978"/>
    </source>
</evidence>
<dbReference type="OrthoDB" id="9813193at2"/>
<dbReference type="Pfam" id="PF07681">
    <property type="entry name" value="DoxX"/>
    <property type="match status" value="1"/>
</dbReference>
<evidence type="ECO:0000256" key="7">
    <source>
        <dbReference type="SAM" id="Phobius"/>
    </source>
</evidence>
<feature type="transmembrane region" description="Helical" evidence="7">
    <location>
        <begin position="50"/>
        <end position="74"/>
    </location>
</feature>
<feature type="transmembrane region" description="Helical" evidence="7">
    <location>
        <begin position="12"/>
        <end position="30"/>
    </location>
</feature>
<evidence type="ECO:0000313" key="8">
    <source>
        <dbReference type="EMBL" id="PSL22989.1"/>
    </source>
</evidence>
<feature type="transmembrane region" description="Helical" evidence="7">
    <location>
        <begin position="110"/>
        <end position="129"/>
    </location>
</feature>
<reference evidence="8 9" key="1">
    <citation type="submission" date="2018-03" db="EMBL/GenBank/DDBJ databases">
        <title>Genomic Encyclopedia of Archaeal and Bacterial Type Strains, Phase II (KMG-II): from individual species to whole genera.</title>
        <authorList>
            <person name="Goeker M."/>
        </authorList>
    </citation>
    <scope>NUCLEOTIDE SEQUENCE [LARGE SCALE GENOMIC DNA]</scope>
    <source>
        <strain evidence="8 9">DSM 18107</strain>
    </source>
</reference>
<accession>A0A2P8FMQ6</accession>
<name>A0A2P8FMQ6_9BACT</name>
<feature type="transmembrane region" description="Helical" evidence="7">
    <location>
        <begin position="81"/>
        <end position="98"/>
    </location>
</feature>
<sequence>MKNLFIRSLSWCYADLASLVLRIGFGILMMPHGFFKLKDFGEIVGEFMNFLGLGSTASLWLVIIAEIFCSVLLVIGLFTRLAIIPLLITSIVIVFVAHHGDIFGEAAGGFYYLLVYTAILLLGAGKYSVDHLIGRRLAS</sequence>
<comment type="subcellular location">
    <subcellularLocation>
        <location evidence="1">Cell membrane</location>
        <topology evidence="1">Multi-pass membrane protein</topology>
    </subcellularLocation>
</comment>
<dbReference type="InterPro" id="IPR032808">
    <property type="entry name" value="DoxX"/>
</dbReference>
<comment type="caution">
    <text evidence="8">The sequence shown here is derived from an EMBL/GenBank/DDBJ whole genome shotgun (WGS) entry which is preliminary data.</text>
</comment>